<dbReference type="Proteomes" id="UP000000593">
    <property type="component" value="Chromosome 1"/>
</dbReference>
<evidence type="ECO:0000313" key="2">
    <source>
        <dbReference type="Proteomes" id="UP000000593"/>
    </source>
</evidence>
<keyword evidence="2" id="KW-1185">Reference proteome</keyword>
<dbReference type="eggNOG" id="COG0859">
    <property type="taxonomic scope" value="Bacteria"/>
</dbReference>
<sequence>MIYMITMKKIKRFLIKNILDKNNIALDRIIPREINSFYLSKSLYRTKQWEVAKLRLPIDYDGIYQLNLEYVINKNNEFSLTEFFEKNMIRIESEINFLRADLIRNYLIYSNNKLGREFSSDCLIALYLRSTLKKKRIIRLFTLLKYPRFFQEIDNVESKDKLDLNKEFNEFYRLKRKLGVDLSNHSVNKGLIDNKFIYYYYLDDADKAQYVCDILNENINTDVLGFIEKVMVTDIHTDGVLCAIMKGCYGKGVSLNSVNFRKLLNISWAACSFDDFISLYEQSDIIDIDLSFKYHLIKNDFDSIIKVIDELIDDSDVDNLTRLNYLGFFAYINQKSGSVFTYFSQLESLGIIKPTYNIYEKLFKGEIAAAEEIRMSDKNSLQSYINNNILEHFPNYKDLTNKRVLIVAEQGVADEVRWSRLYQFIDYNNIHISCDPRLLTTFERSFTDIKFISHKRSFRASGKHITDFHKDNIPFSIDFIKDNYDYVISTSALFLILDDNKRRTVNNMGYLIPKNNSYDFSGEQFRVGVLWSSAMKVPLRKLRYAVSLEEVIQLKLLLPEVEFYSIQSPMTADEERVCRENGINLIKEVDLYNDFDNSSSVLSQLDAVVGVSTFNNEFAASLGTVFYHIANAPEVAFMRNGQVEKLNYHDQLSNNTVTVFPRKGYTGRSKEEINSDCIAHLSILLQQQALFVQNGDVA</sequence>
<dbReference type="AlphaFoldDB" id="Q6LNP3"/>
<evidence type="ECO:0000313" key="1">
    <source>
        <dbReference type="EMBL" id="CAG21083.1"/>
    </source>
</evidence>
<dbReference type="STRING" id="298386.PBPRA2705"/>
<dbReference type="EMBL" id="CR378672">
    <property type="protein sequence ID" value="CAG21083.1"/>
    <property type="molecule type" value="Genomic_DNA"/>
</dbReference>
<accession>Q6LNP3</accession>
<dbReference type="KEGG" id="ppr:PBPRA2705"/>
<dbReference type="HOGENOM" id="CLU_394745_0_0_6"/>
<reference evidence="2" key="1">
    <citation type="journal article" date="2005" name="Science">
        <title>Life at depth: Photobacterium profundum genome sequence and expression analysis.</title>
        <authorList>
            <person name="Vezzi A."/>
            <person name="Campanaro S."/>
            <person name="D'Angelo M."/>
            <person name="Simonato F."/>
            <person name="Vitulo N."/>
            <person name="Lauro F.M."/>
            <person name="Cestaro A."/>
            <person name="Malacrida G."/>
            <person name="Simionati B."/>
            <person name="Cannata N."/>
            <person name="Romualdi C."/>
            <person name="Bartlett D.H."/>
            <person name="Valle G."/>
        </authorList>
    </citation>
    <scope>NUCLEOTIDE SEQUENCE [LARGE SCALE GENOMIC DNA]</scope>
    <source>
        <strain evidence="2">ATCC BAA-1253 / SS9</strain>
    </source>
</reference>
<proteinExistence type="predicted"/>
<name>Q6LNP3_PHOPR</name>
<gene>
    <name evidence="1" type="ordered locus">PBPRA2705</name>
</gene>
<protein>
    <submittedName>
        <fullName evidence="1">Uncharacterized protein</fullName>
    </submittedName>
</protein>
<organism evidence="1 2">
    <name type="scientific">Photobacterium profundum (strain SS9)</name>
    <dbReference type="NCBI Taxonomy" id="298386"/>
    <lineage>
        <taxon>Bacteria</taxon>
        <taxon>Pseudomonadati</taxon>
        <taxon>Pseudomonadota</taxon>
        <taxon>Gammaproteobacteria</taxon>
        <taxon>Vibrionales</taxon>
        <taxon>Vibrionaceae</taxon>
        <taxon>Photobacterium</taxon>
    </lineage>
</organism>